<dbReference type="GO" id="GO:0006537">
    <property type="term" value="P:glutamate biosynthetic process"/>
    <property type="evidence" value="ECO:0007669"/>
    <property type="project" value="TreeGrafter"/>
</dbReference>
<dbReference type="InterPro" id="IPR006095">
    <property type="entry name" value="Glu/Leu/Phe/Val/Trp_DH"/>
</dbReference>
<dbReference type="Pfam" id="PF00208">
    <property type="entry name" value="ELFV_dehydrog"/>
    <property type="match status" value="1"/>
</dbReference>
<name>A0A101RM06_9ACTN</name>
<dbReference type="PANTHER" id="PTHR43571">
    <property type="entry name" value="NADP-SPECIFIC GLUTAMATE DEHYDROGENASE 1-RELATED"/>
    <property type="match status" value="1"/>
</dbReference>
<dbReference type="STRING" id="58343.AQJ46_44525"/>
<protein>
    <recommendedName>
        <fullName evidence="4">Glutamate/phenylalanine/leucine/valine/L-tryptophan dehydrogenase C-terminal domain-containing protein</fullName>
    </recommendedName>
</protein>
<evidence type="ECO:0000256" key="3">
    <source>
        <dbReference type="RuleBase" id="RU004417"/>
    </source>
</evidence>
<organism evidence="5 6">
    <name type="scientific">Streptomyces canus</name>
    <dbReference type="NCBI Taxonomy" id="58343"/>
    <lineage>
        <taxon>Bacteria</taxon>
        <taxon>Bacillati</taxon>
        <taxon>Actinomycetota</taxon>
        <taxon>Actinomycetes</taxon>
        <taxon>Kitasatosporales</taxon>
        <taxon>Streptomycetaceae</taxon>
        <taxon>Streptomyces</taxon>
        <taxon>Streptomyces aurantiacus group</taxon>
    </lineage>
</organism>
<dbReference type="InterPro" id="IPR046346">
    <property type="entry name" value="Aminoacid_DH-like_N_sf"/>
</dbReference>
<dbReference type="SMART" id="SM00839">
    <property type="entry name" value="ELFV_dehydrog"/>
    <property type="match status" value="1"/>
</dbReference>
<dbReference type="InterPro" id="IPR036291">
    <property type="entry name" value="NAD(P)-bd_dom_sf"/>
</dbReference>
<dbReference type="SUPFAM" id="SSF51735">
    <property type="entry name" value="NAD(P)-binding Rossmann-fold domains"/>
    <property type="match status" value="1"/>
</dbReference>
<dbReference type="Proteomes" id="UP000053669">
    <property type="component" value="Unassembled WGS sequence"/>
</dbReference>
<dbReference type="InterPro" id="IPR006096">
    <property type="entry name" value="Glu/Leu/Phe/Val/Trp_DH_C"/>
</dbReference>
<feature type="domain" description="Glutamate/phenylalanine/leucine/valine/L-tryptophan dehydrogenase C-terminal" evidence="4">
    <location>
        <begin position="62"/>
        <end position="189"/>
    </location>
</feature>
<accession>A0A101RM06</accession>
<proteinExistence type="inferred from homology"/>
<evidence type="ECO:0000256" key="2">
    <source>
        <dbReference type="ARBA" id="ARBA00023002"/>
    </source>
</evidence>
<dbReference type="Pfam" id="PF02812">
    <property type="entry name" value="ELFV_dehydrog_N"/>
    <property type="match status" value="1"/>
</dbReference>
<dbReference type="PANTHER" id="PTHR43571:SF1">
    <property type="entry name" value="NADP-SPECIFIC GLUTAMATE DEHYDROGENASE 1-RELATED"/>
    <property type="match status" value="1"/>
</dbReference>
<comment type="similarity">
    <text evidence="1 3">Belongs to the Glu/Leu/Phe/Val dehydrogenases family.</text>
</comment>
<dbReference type="SUPFAM" id="SSF53223">
    <property type="entry name" value="Aminoacid dehydrogenase-like, N-terminal domain"/>
    <property type="match status" value="1"/>
</dbReference>
<sequence>MRFCQSFMTELHRHLGEHTDVPAGDIGVGSREIGYLFGQCKRLTNRFEAGVLTGKSTGWGGSYARTEATGYGLVYFLRGMLRARGRAFDGTTVVVSGSGNVALYAIEKVHALGGKVVACSDSSGYIVDEDGIELALLKEVKEIRRVRLTAYTEARKHAVFSTAGPVGVPDQLPAAPAVPQQHVAGLDQLTCRLSRCNS</sequence>
<dbReference type="AlphaFoldDB" id="A0A101RM06"/>
<dbReference type="PRINTS" id="PR00082">
    <property type="entry name" value="GLFDHDRGNASE"/>
</dbReference>
<dbReference type="InterPro" id="IPR006097">
    <property type="entry name" value="Glu/Leu/Phe/Val/Trp_DH_dimer"/>
</dbReference>
<dbReference type="GO" id="GO:0005829">
    <property type="term" value="C:cytosol"/>
    <property type="evidence" value="ECO:0007669"/>
    <property type="project" value="TreeGrafter"/>
</dbReference>
<evidence type="ECO:0000259" key="4">
    <source>
        <dbReference type="SMART" id="SM00839"/>
    </source>
</evidence>
<dbReference type="InterPro" id="IPR050724">
    <property type="entry name" value="Glu_Leu_Phe_Val_DH"/>
</dbReference>
<reference evidence="5 6" key="1">
    <citation type="submission" date="2015-10" db="EMBL/GenBank/DDBJ databases">
        <title>Draft genome sequence of Streptomyces canus DSM 40017, type strain for the species Streptomyces canus.</title>
        <authorList>
            <person name="Ruckert C."/>
            <person name="Winkler A."/>
            <person name="Kalinowski J."/>
            <person name="Kampfer P."/>
            <person name="Glaeser S."/>
        </authorList>
    </citation>
    <scope>NUCLEOTIDE SEQUENCE [LARGE SCALE GENOMIC DNA]</scope>
    <source>
        <strain evidence="5 6">DSM 40017</strain>
    </source>
</reference>
<evidence type="ECO:0000313" key="5">
    <source>
        <dbReference type="EMBL" id="KUN58056.1"/>
    </source>
</evidence>
<dbReference type="Gene3D" id="3.40.50.10860">
    <property type="entry name" value="Leucine Dehydrogenase, chain A, domain 1"/>
    <property type="match status" value="1"/>
</dbReference>
<dbReference type="Gene3D" id="3.40.50.720">
    <property type="entry name" value="NAD(P)-binding Rossmann-like Domain"/>
    <property type="match status" value="1"/>
</dbReference>
<dbReference type="GO" id="GO:0004354">
    <property type="term" value="F:glutamate dehydrogenase (NADP+) activity"/>
    <property type="evidence" value="ECO:0007669"/>
    <property type="project" value="TreeGrafter"/>
</dbReference>
<evidence type="ECO:0000313" key="6">
    <source>
        <dbReference type="Proteomes" id="UP000053669"/>
    </source>
</evidence>
<keyword evidence="2 3" id="KW-0560">Oxidoreductase</keyword>
<gene>
    <name evidence="5" type="ORF">AQJ46_44525</name>
</gene>
<dbReference type="EMBL" id="LMWU01000065">
    <property type="protein sequence ID" value="KUN58056.1"/>
    <property type="molecule type" value="Genomic_DNA"/>
</dbReference>
<comment type="caution">
    <text evidence="5">The sequence shown here is derived from an EMBL/GenBank/DDBJ whole genome shotgun (WGS) entry which is preliminary data.</text>
</comment>
<evidence type="ECO:0000256" key="1">
    <source>
        <dbReference type="ARBA" id="ARBA00006382"/>
    </source>
</evidence>